<dbReference type="AlphaFoldDB" id="A0A7X0H5Y6"/>
<gene>
    <name evidence="1" type="ORF">HNQ40_000215</name>
</gene>
<dbReference type="Proteomes" id="UP000541810">
    <property type="component" value="Unassembled WGS sequence"/>
</dbReference>
<organism evidence="1 2">
    <name type="scientific">Algisphaera agarilytica</name>
    <dbReference type="NCBI Taxonomy" id="1385975"/>
    <lineage>
        <taxon>Bacteria</taxon>
        <taxon>Pseudomonadati</taxon>
        <taxon>Planctomycetota</taxon>
        <taxon>Phycisphaerae</taxon>
        <taxon>Phycisphaerales</taxon>
        <taxon>Phycisphaeraceae</taxon>
        <taxon>Algisphaera</taxon>
    </lineage>
</organism>
<dbReference type="RefSeq" id="WP_184679294.1">
    <property type="nucleotide sequence ID" value="NZ_JACHGY010000001.1"/>
</dbReference>
<accession>A0A7X0H5Y6</accession>
<proteinExistence type="predicted"/>
<evidence type="ECO:0000313" key="1">
    <source>
        <dbReference type="EMBL" id="MBB6428409.1"/>
    </source>
</evidence>
<keyword evidence="2" id="KW-1185">Reference proteome</keyword>
<protein>
    <submittedName>
        <fullName evidence="1">Uncharacterized protein</fullName>
    </submittedName>
</protein>
<name>A0A7X0H5Y6_9BACT</name>
<evidence type="ECO:0000313" key="2">
    <source>
        <dbReference type="Proteomes" id="UP000541810"/>
    </source>
</evidence>
<comment type="caution">
    <text evidence="1">The sequence shown here is derived from an EMBL/GenBank/DDBJ whole genome shotgun (WGS) entry which is preliminary data.</text>
</comment>
<dbReference type="EMBL" id="JACHGY010000001">
    <property type="protein sequence ID" value="MBB6428409.1"/>
    <property type="molecule type" value="Genomic_DNA"/>
</dbReference>
<reference evidence="1 2" key="1">
    <citation type="submission" date="2020-08" db="EMBL/GenBank/DDBJ databases">
        <title>Genomic Encyclopedia of Type Strains, Phase IV (KMG-IV): sequencing the most valuable type-strain genomes for metagenomic binning, comparative biology and taxonomic classification.</title>
        <authorList>
            <person name="Goeker M."/>
        </authorList>
    </citation>
    <scope>NUCLEOTIDE SEQUENCE [LARGE SCALE GENOMIC DNA]</scope>
    <source>
        <strain evidence="1 2">DSM 103725</strain>
    </source>
</reference>
<sequence>MNRDSPDFIVEIDGLKTEPQASSTPPSFQNRPWLSVKWRCCSVYSRVYRNRRGDAYEGRCPKCGSPVKAMIGPGGTNNRFFEAG</sequence>